<evidence type="ECO:0000313" key="4">
    <source>
        <dbReference type="Proteomes" id="UP000008237"/>
    </source>
</evidence>
<dbReference type="SUPFAM" id="SSF68906">
    <property type="entry name" value="SAP domain"/>
    <property type="match status" value="1"/>
</dbReference>
<dbReference type="EMBL" id="GL452239">
    <property type="protein sequence ID" value="EFN77717.1"/>
    <property type="molecule type" value="Genomic_DNA"/>
</dbReference>
<name>E2C2W3_HARSA</name>
<accession>E2C2W3</accession>
<proteinExistence type="predicted"/>
<dbReference type="OMA" id="MESKEFT"/>
<dbReference type="InterPro" id="IPR036361">
    <property type="entry name" value="SAP_dom_sf"/>
</dbReference>
<dbReference type="Proteomes" id="UP000008237">
    <property type="component" value="Unassembled WGS sequence"/>
</dbReference>
<evidence type="ECO:0000259" key="2">
    <source>
        <dbReference type="PROSITE" id="PS50800"/>
    </source>
</evidence>
<dbReference type="InParanoid" id="E2C2W3"/>
<dbReference type="SMART" id="SM00513">
    <property type="entry name" value="SAP"/>
    <property type="match status" value="1"/>
</dbReference>
<feature type="region of interest" description="Disordered" evidence="1">
    <location>
        <begin position="37"/>
        <end position="100"/>
    </location>
</feature>
<keyword evidence="4" id="KW-1185">Reference proteome</keyword>
<reference evidence="3 4" key="1">
    <citation type="journal article" date="2010" name="Science">
        <title>Genomic comparison of the ants Camponotus floridanus and Harpegnathos saltator.</title>
        <authorList>
            <person name="Bonasio R."/>
            <person name="Zhang G."/>
            <person name="Ye C."/>
            <person name="Mutti N.S."/>
            <person name="Fang X."/>
            <person name="Qin N."/>
            <person name="Donahue G."/>
            <person name="Yang P."/>
            <person name="Li Q."/>
            <person name="Li C."/>
            <person name="Zhang P."/>
            <person name="Huang Z."/>
            <person name="Berger S.L."/>
            <person name="Reinberg D."/>
            <person name="Wang J."/>
            <person name="Liebig J."/>
        </authorList>
    </citation>
    <scope>NUCLEOTIDE SEQUENCE [LARGE SCALE GENOMIC DNA]</scope>
    <source>
        <strain evidence="3 4">R22 G/1</strain>
    </source>
</reference>
<evidence type="ECO:0000256" key="1">
    <source>
        <dbReference type="SAM" id="MobiDB-lite"/>
    </source>
</evidence>
<evidence type="ECO:0000313" key="3">
    <source>
        <dbReference type="EMBL" id="EFN77717.1"/>
    </source>
</evidence>
<gene>
    <name evidence="3" type="ORF">EAI_03346</name>
</gene>
<dbReference type="Gene3D" id="1.10.720.30">
    <property type="entry name" value="SAP domain"/>
    <property type="match status" value="1"/>
</dbReference>
<organism evidence="4">
    <name type="scientific">Harpegnathos saltator</name>
    <name type="common">Jerdon's jumping ant</name>
    <dbReference type="NCBI Taxonomy" id="610380"/>
    <lineage>
        <taxon>Eukaryota</taxon>
        <taxon>Metazoa</taxon>
        <taxon>Ecdysozoa</taxon>
        <taxon>Arthropoda</taxon>
        <taxon>Hexapoda</taxon>
        <taxon>Insecta</taxon>
        <taxon>Pterygota</taxon>
        <taxon>Neoptera</taxon>
        <taxon>Endopterygota</taxon>
        <taxon>Hymenoptera</taxon>
        <taxon>Apocrita</taxon>
        <taxon>Aculeata</taxon>
        <taxon>Formicoidea</taxon>
        <taxon>Formicidae</taxon>
        <taxon>Ponerinae</taxon>
        <taxon>Ponerini</taxon>
        <taxon>Harpegnathos</taxon>
    </lineage>
</organism>
<sequence>MESKEFTLIQLKKTLRQLGLSQRGNKIELMKRLYEQDPSGQWKDVARAACEEETEQPQLRSRSESHSTSEIANEDERSGERSRHVQRTPLPDAESEREDFRETRMILDMDVEAVRRERDLLRREIELLRLERNHAIRTERSAERHC</sequence>
<dbReference type="AlphaFoldDB" id="E2C2W3"/>
<feature type="domain" description="SAP" evidence="2">
    <location>
        <begin position="3"/>
        <end position="37"/>
    </location>
</feature>
<dbReference type="Pfam" id="PF02037">
    <property type="entry name" value="SAP"/>
    <property type="match status" value="1"/>
</dbReference>
<protein>
    <recommendedName>
        <fullName evidence="2">SAP domain-containing protein</fullName>
    </recommendedName>
</protein>
<feature type="compositionally biased region" description="Basic and acidic residues" evidence="1">
    <location>
        <begin position="74"/>
        <end position="83"/>
    </location>
</feature>
<dbReference type="PROSITE" id="PS50800">
    <property type="entry name" value="SAP"/>
    <property type="match status" value="1"/>
</dbReference>
<dbReference type="InterPro" id="IPR003034">
    <property type="entry name" value="SAP_dom"/>
</dbReference>